<dbReference type="InterPro" id="IPR011057">
    <property type="entry name" value="Mss4-like_sf"/>
</dbReference>
<reference evidence="7" key="1">
    <citation type="submission" date="2017-08" db="EMBL/GenBank/DDBJ databases">
        <authorList>
            <person name="Varghese N."/>
            <person name="Submissions S."/>
        </authorList>
    </citation>
    <scope>NUCLEOTIDE SEQUENCE [LARGE SCALE GENOMIC DNA]</scope>
    <source>
        <strain evidence="7">JA276</strain>
    </source>
</reference>
<dbReference type="InterPro" id="IPR006913">
    <property type="entry name" value="CENP-V/GFA"/>
</dbReference>
<dbReference type="OrthoDB" id="9807246at2"/>
<protein>
    <recommendedName>
        <fullName evidence="5">CENP-V/GFA domain-containing protein</fullName>
    </recommendedName>
</protein>
<dbReference type="RefSeq" id="WP_097071512.1">
    <property type="nucleotide sequence ID" value="NZ_OBMT01000027.1"/>
</dbReference>
<keyword evidence="4" id="KW-0456">Lyase</keyword>
<evidence type="ECO:0000256" key="4">
    <source>
        <dbReference type="ARBA" id="ARBA00023239"/>
    </source>
</evidence>
<name>A0A285TIP9_9RHOB</name>
<dbReference type="PANTHER" id="PTHR33337">
    <property type="entry name" value="GFA DOMAIN-CONTAINING PROTEIN"/>
    <property type="match status" value="1"/>
</dbReference>
<feature type="domain" description="CENP-V/GFA" evidence="5">
    <location>
        <begin position="6"/>
        <end position="122"/>
    </location>
</feature>
<evidence type="ECO:0000256" key="3">
    <source>
        <dbReference type="ARBA" id="ARBA00022833"/>
    </source>
</evidence>
<dbReference type="Pfam" id="PF04828">
    <property type="entry name" value="GFA"/>
    <property type="match status" value="1"/>
</dbReference>
<comment type="similarity">
    <text evidence="1">Belongs to the Gfa family.</text>
</comment>
<gene>
    <name evidence="6" type="ORF">SAMN05877831_1278</name>
</gene>
<evidence type="ECO:0000256" key="1">
    <source>
        <dbReference type="ARBA" id="ARBA00005495"/>
    </source>
</evidence>
<evidence type="ECO:0000256" key="2">
    <source>
        <dbReference type="ARBA" id="ARBA00022723"/>
    </source>
</evidence>
<proteinExistence type="inferred from homology"/>
<evidence type="ECO:0000313" key="6">
    <source>
        <dbReference type="EMBL" id="SOC22113.1"/>
    </source>
</evidence>
<dbReference type="AlphaFoldDB" id="A0A285TIP9"/>
<dbReference type="Proteomes" id="UP000219111">
    <property type="component" value="Unassembled WGS sequence"/>
</dbReference>
<organism evidence="6 7">
    <name type="scientific">Rhodobacter maris</name>
    <dbReference type="NCBI Taxonomy" id="446682"/>
    <lineage>
        <taxon>Bacteria</taxon>
        <taxon>Pseudomonadati</taxon>
        <taxon>Pseudomonadota</taxon>
        <taxon>Alphaproteobacteria</taxon>
        <taxon>Rhodobacterales</taxon>
        <taxon>Rhodobacter group</taxon>
        <taxon>Rhodobacter</taxon>
    </lineage>
</organism>
<dbReference type="PROSITE" id="PS51891">
    <property type="entry name" value="CENP_V_GFA"/>
    <property type="match status" value="1"/>
</dbReference>
<dbReference type="Gene3D" id="3.90.1590.10">
    <property type="entry name" value="glutathione-dependent formaldehyde- activating enzyme (gfa)"/>
    <property type="match status" value="1"/>
</dbReference>
<keyword evidence="2" id="KW-0479">Metal-binding</keyword>
<evidence type="ECO:0000259" key="5">
    <source>
        <dbReference type="PROSITE" id="PS51891"/>
    </source>
</evidence>
<keyword evidence="7" id="KW-1185">Reference proteome</keyword>
<evidence type="ECO:0000313" key="7">
    <source>
        <dbReference type="Proteomes" id="UP000219111"/>
    </source>
</evidence>
<dbReference type="PANTHER" id="PTHR33337:SF40">
    <property type="entry name" value="CENP-V_GFA DOMAIN-CONTAINING PROTEIN-RELATED"/>
    <property type="match status" value="1"/>
</dbReference>
<accession>A0A285TIP9</accession>
<dbReference type="GO" id="GO:0046872">
    <property type="term" value="F:metal ion binding"/>
    <property type="evidence" value="ECO:0007669"/>
    <property type="project" value="UniProtKB-KW"/>
</dbReference>
<dbReference type="SUPFAM" id="SSF51316">
    <property type="entry name" value="Mss4-like"/>
    <property type="match status" value="1"/>
</dbReference>
<dbReference type="EMBL" id="OBMT01000027">
    <property type="protein sequence ID" value="SOC22113.1"/>
    <property type="molecule type" value="Genomic_DNA"/>
</dbReference>
<sequence length="136" mass="14541">MDDNPVTGQCLCGAVTFRISGAFDSFFLCHCARCRKDSGSAHSANLFSSSARVTWMTGEENIKTFRLSGSRHSKSFCSDCGSALPVSQPEVGLLVVPAGSLDGRIDIRPNAHICCSSRANWDNDLASIERIDGLPG</sequence>
<keyword evidence="3" id="KW-0862">Zinc</keyword>
<dbReference type="GO" id="GO:0016846">
    <property type="term" value="F:carbon-sulfur lyase activity"/>
    <property type="evidence" value="ECO:0007669"/>
    <property type="project" value="InterPro"/>
</dbReference>